<keyword evidence="3 6" id="KW-0812">Transmembrane</keyword>
<evidence type="ECO:0000313" key="7">
    <source>
        <dbReference type="EMBL" id="PWQ93003.1"/>
    </source>
</evidence>
<gene>
    <name evidence="7" type="ORF">DKT75_21610</name>
</gene>
<proteinExistence type="predicted"/>
<evidence type="ECO:0000256" key="1">
    <source>
        <dbReference type="ARBA" id="ARBA00004141"/>
    </source>
</evidence>
<feature type="transmembrane region" description="Helical" evidence="6">
    <location>
        <begin position="386"/>
        <end position="404"/>
    </location>
</feature>
<keyword evidence="5 6" id="KW-0472">Membrane</keyword>
<feature type="transmembrane region" description="Helical" evidence="6">
    <location>
        <begin position="140"/>
        <end position="161"/>
    </location>
</feature>
<dbReference type="InterPro" id="IPR011701">
    <property type="entry name" value="MFS"/>
</dbReference>
<evidence type="ECO:0000256" key="5">
    <source>
        <dbReference type="ARBA" id="ARBA00023136"/>
    </source>
</evidence>
<dbReference type="PANTHER" id="PTHR12778:SF10">
    <property type="entry name" value="MAJOR FACILITATOR SUPERFAMILY DOMAIN-CONTAINING PROTEIN 3"/>
    <property type="match status" value="1"/>
</dbReference>
<dbReference type="GO" id="GO:0016020">
    <property type="term" value="C:membrane"/>
    <property type="evidence" value="ECO:0007669"/>
    <property type="project" value="UniProtKB-SubCell"/>
</dbReference>
<evidence type="ECO:0000256" key="4">
    <source>
        <dbReference type="ARBA" id="ARBA00022989"/>
    </source>
</evidence>
<feature type="transmembrane region" description="Helical" evidence="6">
    <location>
        <begin position="70"/>
        <end position="88"/>
    </location>
</feature>
<dbReference type="EMBL" id="QGKL01000044">
    <property type="protein sequence ID" value="PWQ93003.1"/>
    <property type="molecule type" value="Genomic_DNA"/>
</dbReference>
<feature type="transmembrane region" description="Helical" evidence="6">
    <location>
        <begin position="173"/>
        <end position="194"/>
    </location>
</feature>
<dbReference type="InterPro" id="IPR036259">
    <property type="entry name" value="MFS_trans_sf"/>
</dbReference>
<comment type="subcellular location">
    <subcellularLocation>
        <location evidence="1">Membrane</location>
        <topology evidence="1">Multi-pass membrane protein</topology>
    </subcellularLocation>
</comment>
<evidence type="ECO:0000313" key="8">
    <source>
        <dbReference type="Proteomes" id="UP000245506"/>
    </source>
</evidence>
<dbReference type="PANTHER" id="PTHR12778">
    <property type="entry name" value="SOLUTE CARRIER FAMILY 33 ACETYL-COA TRANSPORTER -RELATED"/>
    <property type="match status" value="1"/>
</dbReference>
<dbReference type="NCBIfam" id="TIGR00901">
    <property type="entry name" value="2A0125"/>
    <property type="match status" value="1"/>
</dbReference>
<reference evidence="7 8" key="1">
    <citation type="submission" date="2018-05" db="EMBL/GenBank/DDBJ databases">
        <title>Leucothrix arctica sp. nov., isolated from Arctic seawater.</title>
        <authorList>
            <person name="Choi A."/>
            <person name="Baek K."/>
        </authorList>
    </citation>
    <scope>NUCLEOTIDE SEQUENCE [LARGE SCALE GENOMIC DNA]</scope>
    <source>
        <strain evidence="7 8">IMCC9719</strain>
    </source>
</reference>
<accession>A0A317C6H1</accession>
<feature type="transmembrane region" description="Helical" evidence="6">
    <location>
        <begin position="100"/>
        <end position="119"/>
    </location>
</feature>
<dbReference type="OrthoDB" id="9787815at2"/>
<dbReference type="SUPFAM" id="SSF103473">
    <property type="entry name" value="MFS general substrate transporter"/>
    <property type="match status" value="1"/>
</dbReference>
<comment type="caution">
    <text evidence="7">The sequence shown here is derived from an EMBL/GenBank/DDBJ whole genome shotgun (WGS) entry which is preliminary data.</text>
</comment>
<feature type="transmembrane region" description="Helical" evidence="6">
    <location>
        <begin position="446"/>
        <end position="465"/>
    </location>
</feature>
<feature type="transmembrane region" description="Helical" evidence="6">
    <location>
        <begin position="30"/>
        <end position="49"/>
    </location>
</feature>
<dbReference type="Gene3D" id="1.20.1250.20">
    <property type="entry name" value="MFS general substrate transporter like domains"/>
    <property type="match status" value="1"/>
</dbReference>
<feature type="transmembrane region" description="Helical" evidence="6">
    <location>
        <begin position="275"/>
        <end position="295"/>
    </location>
</feature>
<evidence type="ECO:0000256" key="2">
    <source>
        <dbReference type="ARBA" id="ARBA00022448"/>
    </source>
</evidence>
<sequence length="556" mass="60169">MLFLGFSAGVPILLIFSSLSLWLGEAGVQKSAVTFFSWAALGYSFKFVWAPLVDKMPLPLLTKWLGRRRSWMLLSQFMVIGAILWMAFTDPASSPGSLTIMALAAVLLGFSSATQDVVIDAYRIESAQNELQALMSSTYIAGYRIGMIAAGAGALYLAHYFGSEKDAYNYTAWMNTYTVMAGVMLIGVLTTLIIPEPAEYQASGLTYNTSDYARFFLLFVLAVASFIAIFFLSSKAGYKIGYGPFYEMVQAAKEHLTAIFSNKKLASLLVETGRLSAAILTAWLIAKVMMGAKIVNGTMVKESYVDPIRDFFTRYGMGLAILLLCLVGFYRISDIVLGAIANVFYQDLGYTKLDIANASKVFGLVATIIGGFLGGLLAVRYGVMKILFLGAVLSALTNLLFIWLSQTDAFTTNAFLWMSQSGVSFFTWISSLGFDSLSGFSSAGANFFNGLAVSGAGVFKLFIVIGADNLSAGLASAAFIAFLSSLTNISFTAVQYAIFSSLMTLFPKVLGGYSGTFVQSMGYTNFFIMTTLLTIPVAILILVTSKYFKGEVKMAT</sequence>
<feature type="transmembrane region" description="Helical" evidence="6">
    <location>
        <begin position="471"/>
        <end position="489"/>
    </location>
</feature>
<dbReference type="Pfam" id="PF07690">
    <property type="entry name" value="MFS_1"/>
    <property type="match status" value="1"/>
</dbReference>
<evidence type="ECO:0000256" key="6">
    <source>
        <dbReference type="SAM" id="Phobius"/>
    </source>
</evidence>
<keyword evidence="2" id="KW-0813">Transport</keyword>
<feature type="transmembrane region" description="Helical" evidence="6">
    <location>
        <begin position="215"/>
        <end position="233"/>
    </location>
</feature>
<organism evidence="7 8">
    <name type="scientific">Leucothrix arctica</name>
    <dbReference type="NCBI Taxonomy" id="1481894"/>
    <lineage>
        <taxon>Bacteria</taxon>
        <taxon>Pseudomonadati</taxon>
        <taxon>Pseudomonadota</taxon>
        <taxon>Gammaproteobacteria</taxon>
        <taxon>Thiotrichales</taxon>
        <taxon>Thiotrichaceae</taxon>
        <taxon>Leucothrix</taxon>
    </lineage>
</organism>
<name>A0A317C6H1_9GAMM</name>
<feature type="transmembrane region" description="Helical" evidence="6">
    <location>
        <begin position="316"/>
        <end position="341"/>
    </location>
</feature>
<keyword evidence="8" id="KW-1185">Reference proteome</keyword>
<feature type="transmembrane region" description="Helical" evidence="6">
    <location>
        <begin position="526"/>
        <end position="544"/>
    </location>
</feature>
<keyword evidence="4 6" id="KW-1133">Transmembrane helix</keyword>
<protein>
    <submittedName>
        <fullName evidence="7">MFS transporter</fullName>
    </submittedName>
</protein>
<dbReference type="InterPro" id="IPR004752">
    <property type="entry name" value="AmpG_permease/AT-1"/>
</dbReference>
<dbReference type="Proteomes" id="UP000245506">
    <property type="component" value="Unassembled WGS sequence"/>
</dbReference>
<evidence type="ECO:0000256" key="3">
    <source>
        <dbReference type="ARBA" id="ARBA00022692"/>
    </source>
</evidence>
<dbReference type="GO" id="GO:0022857">
    <property type="term" value="F:transmembrane transporter activity"/>
    <property type="evidence" value="ECO:0007669"/>
    <property type="project" value="InterPro"/>
</dbReference>
<dbReference type="AlphaFoldDB" id="A0A317C6H1"/>
<feature type="transmembrane region" description="Helical" evidence="6">
    <location>
        <begin position="361"/>
        <end position="379"/>
    </location>
</feature>